<proteinExistence type="predicted"/>
<comment type="caution">
    <text evidence="1">The sequence shown here is derived from an EMBL/GenBank/DDBJ whole genome shotgun (WGS) entry which is preliminary data.</text>
</comment>
<evidence type="ECO:0000313" key="2">
    <source>
        <dbReference type="Proteomes" id="UP001195483"/>
    </source>
</evidence>
<reference evidence="1" key="2">
    <citation type="journal article" date="2021" name="Genome Biol. Evol.">
        <title>Developing a high-quality reference genome for a parasitic bivalve with doubly uniparental inheritance (Bivalvia: Unionida).</title>
        <authorList>
            <person name="Smith C.H."/>
        </authorList>
    </citation>
    <scope>NUCLEOTIDE SEQUENCE</scope>
    <source>
        <strain evidence="1">CHS0354</strain>
        <tissue evidence="1">Mantle</tissue>
    </source>
</reference>
<reference evidence="1" key="1">
    <citation type="journal article" date="2021" name="Genome Biol. Evol.">
        <title>A High-Quality Reference Genome for a Parasitic Bivalve with Doubly Uniparental Inheritance (Bivalvia: Unionida).</title>
        <authorList>
            <person name="Smith C.H."/>
        </authorList>
    </citation>
    <scope>NUCLEOTIDE SEQUENCE</scope>
    <source>
        <strain evidence="1">CHS0354</strain>
    </source>
</reference>
<evidence type="ECO:0000313" key="1">
    <source>
        <dbReference type="EMBL" id="KAK3599891.1"/>
    </source>
</evidence>
<accession>A0AAE0SXS3</accession>
<name>A0AAE0SXS3_9BIVA</name>
<dbReference type="Proteomes" id="UP001195483">
    <property type="component" value="Unassembled WGS sequence"/>
</dbReference>
<dbReference type="EMBL" id="JAEAOA010001358">
    <property type="protein sequence ID" value="KAK3599891.1"/>
    <property type="molecule type" value="Genomic_DNA"/>
</dbReference>
<organism evidence="1 2">
    <name type="scientific">Potamilus streckersoni</name>
    <dbReference type="NCBI Taxonomy" id="2493646"/>
    <lineage>
        <taxon>Eukaryota</taxon>
        <taxon>Metazoa</taxon>
        <taxon>Spiralia</taxon>
        <taxon>Lophotrochozoa</taxon>
        <taxon>Mollusca</taxon>
        <taxon>Bivalvia</taxon>
        <taxon>Autobranchia</taxon>
        <taxon>Heteroconchia</taxon>
        <taxon>Palaeoheterodonta</taxon>
        <taxon>Unionida</taxon>
        <taxon>Unionoidea</taxon>
        <taxon>Unionidae</taxon>
        <taxon>Ambleminae</taxon>
        <taxon>Lampsilini</taxon>
        <taxon>Potamilus</taxon>
    </lineage>
</organism>
<reference evidence="1" key="3">
    <citation type="submission" date="2023-05" db="EMBL/GenBank/DDBJ databases">
        <authorList>
            <person name="Smith C.H."/>
        </authorList>
    </citation>
    <scope>NUCLEOTIDE SEQUENCE</scope>
    <source>
        <strain evidence="1">CHS0354</strain>
        <tissue evidence="1">Mantle</tissue>
    </source>
</reference>
<protein>
    <submittedName>
        <fullName evidence="1">Uncharacterized protein</fullName>
    </submittedName>
</protein>
<keyword evidence="2" id="KW-1185">Reference proteome</keyword>
<sequence>MSRTKSRPRSDVLKTASTLVAVIMSRTKSRPRSDVLKTASTLVAEIILERRLEPGLTSCKQDIHFSLKNRVEPDMTPCKQRLHFLLVIWCKKNIVQFWKCGTDYNSS</sequence>
<dbReference type="AlphaFoldDB" id="A0AAE0SXS3"/>
<gene>
    <name evidence="1" type="ORF">CHS0354_022469</name>
</gene>